<dbReference type="RefSeq" id="WP_172237159.1">
    <property type="nucleotide sequence ID" value="NZ_JABFDP010000015.1"/>
</dbReference>
<dbReference type="EMBL" id="JAFCLK010000033">
    <property type="protein sequence ID" value="MBR1139788.1"/>
    <property type="molecule type" value="Genomic_DNA"/>
</dbReference>
<dbReference type="Proteomes" id="UP001314635">
    <property type="component" value="Unassembled WGS sequence"/>
</dbReference>
<dbReference type="NCBIfam" id="NF040576">
    <property type="entry name" value="T2SS_GspM_XpsM"/>
    <property type="match status" value="1"/>
</dbReference>
<evidence type="ECO:0000313" key="2">
    <source>
        <dbReference type="EMBL" id="MBR1139788.1"/>
    </source>
</evidence>
<evidence type="ECO:0000256" key="1">
    <source>
        <dbReference type="SAM" id="Phobius"/>
    </source>
</evidence>
<reference evidence="3" key="1">
    <citation type="journal article" date="2021" name="ISME J.">
        <title>Evolutionary origin and ecological implication of a unique nif island in free-living Bradyrhizobium lineages.</title>
        <authorList>
            <person name="Tao J."/>
        </authorList>
    </citation>
    <scope>NUCLEOTIDE SEQUENCE [LARGE SCALE GENOMIC DNA]</scope>
    <source>
        <strain evidence="3">SZCCT0094</strain>
    </source>
</reference>
<dbReference type="InterPro" id="IPR034756">
    <property type="entry name" value="T2SSM_b"/>
</dbReference>
<sequence>MNWSAPLRRIFLASPATAAILYAVSLVALLWVGAAAVVDLLAKREQLNDNYAQLAQFAGRKRPGSTAGAGTGVSPGGSVFVEGRTVTIAGAALVQRLTEAVTKVGGSVLSTQVDLPAARASTSAISVVASCELEQPALQQLLYDIEAGLPFLFVDQLHVQQPLAAAASESGRLRVLVTVSGQWQGKS</sequence>
<proteinExistence type="predicted"/>
<keyword evidence="3" id="KW-1185">Reference proteome</keyword>
<accession>A0ABS5GEM2</accession>
<gene>
    <name evidence="2" type="ORF">JQ619_28940</name>
</gene>
<feature type="transmembrane region" description="Helical" evidence="1">
    <location>
        <begin position="20"/>
        <end position="42"/>
    </location>
</feature>
<comment type="caution">
    <text evidence="2">The sequence shown here is derived from an EMBL/GenBank/DDBJ whole genome shotgun (WGS) entry which is preliminary data.</text>
</comment>
<keyword evidence="1" id="KW-0472">Membrane</keyword>
<evidence type="ECO:0000313" key="3">
    <source>
        <dbReference type="Proteomes" id="UP001314635"/>
    </source>
</evidence>
<keyword evidence="1" id="KW-1133">Transmembrane helix</keyword>
<protein>
    <submittedName>
        <fullName evidence="2">Type II secretion system protein M</fullName>
    </submittedName>
</protein>
<organism evidence="2 3">
    <name type="scientific">Bradyrhizobium denitrificans</name>
    <dbReference type="NCBI Taxonomy" id="2734912"/>
    <lineage>
        <taxon>Bacteria</taxon>
        <taxon>Pseudomonadati</taxon>
        <taxon>Pseudomonadota</taxon>
        <taxon>Alphaproteobacteria</taxon>
        <taxon>Hyphomicrobiales</taxon>
        <taxon>Nitrobacteraceae</taxon>
        <taxon>Bradyrhizobium</taxon>
    </lineage>
</organism>
<dbReference type="Pfam" id="PF10741">
    <property type="entry name" value="T2SSM_b"/>
    <property type="match status" value="1"/>
</dbReference>
<name>A0ABS5GEM2_9BRAD</name>
<keyword evidence="1" id="KW-0812">Transmembrane</keyword>